<sequence length="297" mass="34052">MGKGYYSHPKKHEFTSFEIQITLGLMCRGVHLLGPEHNKKGEAIEYDAKHKREVYTTFATRMNEILHGEDYAQDISKKDITALIDRLTAEHKNLFGSHGYLDRNGYRRLTRSINRAFLSNRKQNYDGSKQEWEMGRKKKVEDELRREQGLPTIEEEEARTRAREEDIKARKAREAAENEEQLRIFRAEREKEKQKEMQNARPTSASILKGLLPSIEPSDAQATNTLSTAAANGNNETISASVLHSLLPSIGTTNTPQSAPTEMPREDVRRDEYGRPLSKPRVRANNSRFFDTSRPSH</sequence>
<dbReference type="AlphaFoldDB" id="A0A9N9LVV4"/>
<accession>A0A9N9LVV4</accession>
<feature type="region of interest" description="Disordered" evidence="1">
    <location>
        <begin position="248"/>
        <end position="297"/>
    </location>
</feature>
<feature type="region of interest" description="Disordered" evidence="1">
    <location>
        <begin position="126"/>
        <end position="182"/>
    </location>
</feature>
<evidence type="ECO:0000313" key="3">
    <source>
        <dbReference type="Proteomes" id="UP000701801"/>
    </source>
</evidence>
<dbReference type="Proteomes" id="UP000701801">
    <property type="component" value="Unassembled WGS sequence"/>
</dbReference>
<protein>
    <submittedName>
        <fullName evidence="2">Uncharacterized protein</fullName>
    </submittedName>
</protein>
<proteinExistence type="predicted"/>
<dbReference type="OrthoDB" id="3438628at2759"/>
<name>A0A9N9LVV4_9HELO</name>
<feature type="compositionally biased region" description="Basic and acidic residues" evidence="1">
    <location>
        <begin position="158"/>
        <end position="182"/>
    </location>
</feature>
<dbReference type="EMBL" id="CAJVRM010000318">
    <property type="protein sequence ID" value="CAG8979541.1"/>
    <property type="molecule type" value="Genomic_DNA"/>
</dbReference>
<feature type="compositionally biased region" description="Polar residues" evidence="1">
    <location>
        <begin position="284"/>
        <end position="297"/>
    </location>
</feature>
<feature type="compositionally biased region" description="Basic and acidic residues" evidence="1">
    <location>
        <begin position="128"/>
        <end position="148"/>
    </location>
</feature>
<gene>
    <name evidence="2" type="ORF">HYALB_00004994</name>
</gene>
<feature type="compositionally biased region" description="Basic and acidic residues" evidence="1">
    <location>
        <begin position="263"/>
        <end position="274"/>
    </location>
</feature>
<keyword evidence="3" id="KW-1185">Reference proteome</keyword>
<reference evidence="2" key="1">
    <citation type="submission" date="2021-07" db="EMBL/GenBank/DDBJ databases">
        <authorList>
            <person name="Durling M."/>
        </authorList>
    </citation>
    <scope>NUCLEOTIDE SEQUENCE</scope>
</reference>
<evidence type="ECO:0000256" key="1">
    <source>
        <dbReference type="SAM" id="MobiDB-lite"/>
    </source>
</evidence>
<evidence type="ECO:0000313" key="2">
    <source>
        <dbReference type="EMBL" id="CAG8979541.1"/>
    </source>
</evidence>
<comment type="caution">
    <text evidence="2">The sequence shown here is derived from an EMBL/GenBank/DDBJ whole genome shotgun (WGS) entry which is preliminary data.</text>
</comment>
<feature type="compositionally biased region" description="Polar residues" evidence="1">
    <location>
        <begin position="250"/>
        <end position="260"/>
    </location>
</feature>
<organism evidence="2 3">
    <name type="scientific">Hymenoscyphus albidus</name>
    <dbReference type="NCBI Taxonomy" id="595503"/>
    <lineage>
        <taxon>Eukaryota</taxon>
        <taxon>Fungi</taxon>
        <taxon>Dikarya</taxon>
        <taxon>Ascomycota</taxon>
        <taxon>Pezizomycotina</taxon>
        <taxon>Leotiomycetes</taxon>
        <taxon>Helotiales</taxon>
        <taxon>Helotiaceae</taxon>
        <taxon>Hymenoscyphus</taxon>
    </lineage>
</organism>